<reference evidence="1 2" key="2">
    <citation type="journal article" date="2017" name="Front. Plant Sci.">
        <title>Gene Classification and Mining of Molecular Markers Useful in Red Clover (Trifolium pratense) Breeding.</title>
        <authorList>
            <person name="Istvanek J."/>
            <person name="Dluhosova J."/>
            <person name="Dluhos P."/>
            <person name="Patkova L."/>
            <person name="Nedelnik J."/>
            <person name="Repkova J."/>
        </authorList>
    </citation>
    <scope>NUCLEOTIDE SEQUENCE [LARGE SCALE GENOMIC DNA]</scope>
    <source>
        <strain evidence="2">cv. Tatra</strain>
        <tissue evidence="1">Young leaves</tissue>
    </source>
</reference>
<organism evidence="1 2">
    <name type="scientific">Trifolium pratense</name>
    <name type="common">Red clover</name>
    <dbReference type="NCBI Taxonomy" id="57577"/>
    <lineage>
        <taxon>Eukaryota</taxon>
        <taxon>Viridiplantae</taxon>
        <taxon>Streptophyta</taxon>
        <taxon>Embryophyta</taxon>
        <taxon>Tracheophyta</taxon>
        <taxon>Spermatophyta</taxon>
        <taxon>Magnoliopsida</taxon>
        <taxon>eudicotyledons</taxon>
        <taxon>Gunneridae</taxon>
        <taxon>Pentapetalae</taxon>
        <taxon>rosids</taxon>
        <taxon>fabids</taxon>
        <taxon>Fabales</taxon>
        <taxon>Fabaceae</taxon>
        <taxon>Papilionoideae</taxon>
        <taxon>50 kb inversion clade</taxon>
        <taxon>NPAAA clade</taxon>
        <taxon>Hologalegina</taxon>
        <taxon>IRL clade</taxon>
        <taxon>Trifolieae</taxon>
        <taxon>Trifolium</taxon>
    </lineage>
</organism>
<name>A0A2K3M3G0_TRIPR</name>
<accession>A0A2K3M3G0</accession>
<dbReference type="PANTHER" id="PTHR33710:SF64">
    <property type="entry name" value="ENDONUCLEASE_EXONUCLEASE_PHOSPHATASE DOMAIN-CONTAINING PROTEIN"/>
    <property type="match status" value="1"/>
</dbReference>
<dbReference type="SUPFAM" id="SSF56219">
    <property type="entry name" value="DNase I-like"/>
    <property type="match status" value="1"/>
</dbReference>
<dbReference type="InterPro" id="IPR036691">
    <property type="entry name" value="Endo/exonu/phosph_ase_sf"/>
</dbReference>
<dbReference type="Proteomes" id="UP000236291">
    <property type="component" value="Unassembled WGS sequence"/>
</dbReference>
<dbReference type="PANTHER" id="PTHR33710">
    <property type="entry name" value="BNAC02G09200D PROTEIN"/>
    <property type="match status" value="1"/>
</dbReference>
<proteinExistence type="predicted"/>
<feature type="non-terminal residue" evidence="1">
    <location>
        <position position="238"/>
    </location>
</feature>
<dbReference type="AlphaFoldDB" id="A0A2K3M3G0"/>
<dbReference type="Gene3D" id="3.60.10.10">
    <property type="entry name" value="Endonuclease/exonuclease/phosphatase"/>
    <property type="match status" value="1"/>
</dbReference>
<evidence type="ECO:0000313" key="1">
    <source>
        <dbReference type="EMBL" id="PNX85328.1"/>
    </source>
</evidence>
<protein>
    <submittedName>
        <fullName evidence="1">Uncharacterized protein</fullName>
    </submittedName>
</protein>
<dbReference type="EMBL" id="ASHM01048493">
    <property type="protein sequence ID" value="PNX85328.1"/>
    <property type="molecule type" value="Genomic_DNA"/>
</dbReference>
<sequence length="238" mass="26611">MFSLESDEGGARPHKGCVYSDGAIDVYFKLNNIDPSHFSKAKLDPSPNSKAKSMTQVSIGKTLNRVHPTPAKMTHLHHHEAVRVGNWQILCLLRERFFVVALLIRQISAIAIEDSPRNMILNQPRNLWGHNDVEWLALESCGLSGGLLTIWNKGLFAFRFSFTGTGGDFNAISKSGERRGCGSTESPSERTEFSAFMDDFEVFDISVLGKKFMWFNSDGSTMSRLDRFLLSDGFIQKG</sequence>
<reference evidence="1 2" key="1">
    <citation type="journal article" date="2014" name="Am. J. Bot.">
        <title>Genome assembly and annotation for red clover (Trifolium pratense; Fabaceae).</title>
        <authorList>
            <person name="Istvanek J."/>
            <person name="Jaros M."/>
            <person name="Krenek A."/>
            <person name="Repkova J."/>
        </authorList>
    </citation>
    <scope>NUCLEOTIDE SEQUENCE [LARGE SCALE GENOMIC DNA]</scope>
    <source>
        <strain evidence="2">cv. Tatra</strain>
        <tissue evidence="1">Young leaves</tissue>
    </source>
</reference>
<comment type="caution">
    <text evidence="1">The sequence shown here is derived from an EMBL/GenBank/DDBJ whole genome shotgun (WGS) entry which is preliminary data.</text>
</comment>
<gene>
    <name evidence="1" type="ORF">L195_g041396</name>
</gene>
<evidence type="ECO:0000313" key="2">
    <source>
        <dbReference type="Proteomes" id="UP000236291"/>
    </source>
</evidence>